<dbReference type="GeneID" id="108667660"/>
<dbReference type="GO" id="GO:0034039">
    <property type="term" value="F:8-oxo-7,8-dihydroguanine DNA N-glycosylase activity"/>
    <property type="evidence" value="ECO:0007669"/>
    <property type="project" value="TreeGrafter"/>
</dbReference>
<evidence type="ECO:0000256" key="1">
    <source>
        <dbReference type="ARBA" id="ARBA00004123"/>
    </source>
</evidence>
<dbReference type="Gene3D" id="3.30.310.40">
    <property type="match status" value="1"/>
</dbReference>
<dbReference type="GO" id="GO:0003684">
    <property type="term" value="F:damaged DNA binding"/>
    <property type="evidence" value="ECO:0007669"/>
    <property type="project" value="InterPro"/>
</dbReference>
<feature type="domain" description="HhH-GPD" evidence="13">
    <location>
        <begin position="277"/>
        <end position="444"/>
    </location>
</feature>
<dbReference type="GO" id="GO:0140078">
    <property type="term" value="F:class I DNA-(apurinic or apyrimidinic site) endonuclease activity"/>
    <property type="evidence" value="ECO:0007669"/>
    <property type="project" value="UniProtKB-EC"/>
</dbReference>
<keyword evidence="14" id="KW-1185">Reference proteome</keyword>
<dbReference type="Gene3D" id="1.10.1670.10">
    <property type="entry name" value="Helix-hairpin-Helix base-excision DNA repair enzymes (C-terminal)"/>
    <property type="match status" value="1"/>
</dbReference>
<evidence type="ECO:0000256" key="7">
    <source>
        <dbReference type="ARBA" id="ARBA00023239"/>
    </source>
</evidence>
<dbReference type="SUPFAM" id="SSF48150">
    <property type="entry name" value="DNA-glycosylase"/>
    <property type="match status" value="1"/>
</dbReference>
<dbReference type="InterPro" id="IPR023170">
    <property type="entry name" value="HhH_base_excis_C"/>
</dbReference>
<evidence type="ECO:0000313" key="14">
    <source>
        <dbReference type="Proteomes" id="UP000694843"/>
    </source>
</evidence>
<keyword evidence="7 15" id="KW-0456">Lyase</keyword>
<comment type="subcellular location">
    <subcellularLocation>
        <location evidence="1">Nucleus</location>
    </subcellularLocation>
</comment>
<evidence type="ECO:0000256" key="3">
    <source>
        <dbReference type="ARBA" id="ARBA00012720"/>
    </source>
</evidence>
<dbReference type="GO" id="GO:0005634">
    <property type="term" value="C:nucleus"/>
    <property type="evidence" value="ECO:0007669"/>
    <property type="project" value="UniProtKB-SubCell"/>
</dbReference>
<dbReference type="Proteomes" id="UP000694843">
    <property type="component" value="Unplaced"/>
</dbReference>
<dbReference type="AlphaFoldDB" id="A0A8B7N8M6"/>
<keyword evidence="4" id="KW-0227">DNA damage</keyword>
<keyword evidence="6" id="KW-0234">DNA repair</keyword>
<gene>
    <name evidence="15" type="primary">LOC108667660</name>
</gene>
<dbReference type="SUPFAM" id="SSF55945">
    <property type="entry name" value="TATA-box binding protein-like"/>
    <property type="match status" value="2"/>
</dbReference>
<dbReference type="OrthoDB" id="238681at2759"/>
<keyword evidence="8" id="KW-0539">Nucleus</keyword>
<dbReference type="EC" id="4.2.99.18" evidence="3"/>
<evidence type="ECO:0000256" key="11">
    <source>
        <dbReference type="ARBA" id="ARBA00044632"/>
    </source>
</evidence>
<keyword evidence="10" id="KW-0326">Glycosidase</keyword>
<dbReference type="InterPro" id="IPR052054">
    <property type="entry name" value="Oxidative_DNA_repair_enzyme"/>
</dbReference>
<name>A0A8B7N8M6_HYAAZ</name>
<dbReference type="KEGG" id="hazt:108667660"/>
<reference evidence="15" key="1">
    <citation type="submission" date="2025-08" db="UniProtKB">
        <authorList>
            <consortium name="RefSeq"/>
        </authorList>
    </citation>
    <scope>IDENTIFICATION</scope>
    <source>
        <tissue evidence="15">Whole organism</tissue>
    </source>
</reference>
<dbReference type="PANTHER" id="PTHR10242">
    <property type="entry name" value="8-OXOGUANINE DNA GLYCOSYLASE"/>
    <property type="match status" value="1"/>
</dbReference>
<dbReference type="InterPro" id="IPR003265">
    <property type="entry name" value="HhH-GPD_domain"/>
</dbReference>
<evidence type="ECO:0000256" key="2">
    <source>
        <dbReference type="ARBA" id="ARBA00010679"/>
    </source>
</evidence>
<proteinExistence type="inferred from homology"/>
<evidence type="ECO:0000256" key="12">
    <source>
        <dbReference type="ARBA" id="ARBA00073127"/>
    </source>
</evidence>
<organism evidence="14 15">
    <name type="scientific">Hyalella azteca</name>
    <name type="common">Amphipod</name>
    <dbReference type="NCBI Taxonomy" id="294128"/>
    <lineage>
        <taxon>Eukaryota</taxon>
        <taxon>Metazoa</taxon>
        <taxon>Ecdysozoa</taxon>
        <taxon>Arthropoda</taxon>
        <taxon>Crustacea</taxon>
        <taxon>Multicrustacea</taxon>
        <taxon>Malacostraca</taxon>
        <taxon>Eumalacostraca</taxon>
        <taxon>Peracarida</taxon>
        <taxon>Amphipoda</taxon>
        <taxon>Senticaudata</taxon>
        <taxon>Talitrida</taxon>
        <taxon>Talitroidea</taxon>
        <taxon>Hyalellidae</taxon>
        <taxon>Hyalella</taxon>
    </lineage>
</organism>
<keyword evidence="5" id="KW-0378">Hydrolase</keyword>
<dbReference type="CTD" id="4968"/>
<dbReference type="PANTHER" id="PTHR10242:SF2">
    <property type="entry name" value="N-GLYCOSYLASE_DNA LYASE"/>
    <property type="match status" value="1"/>
</dbReference>
<sequence>MNKVKSLFLHIPCQITELNLKITLQNGQSFRWKEASPGVWRGMIRDDVWSFSQDNTTLYCVLHNLRDDAQIPPNVDSRNDYFGAVGENAVEREKLNDNKKVKRFKASHLSIQKSCTNFTDSYVDVKIECDAIKSVEIKPNDITAENSHSEDNTIVASVLNKNRKNNSASNVRKKCVRSSLEQKIDVKNFNTDQKPNPVMCKLLKAECCTNIASNTPATTVSHYLKVIQNYFRLAVDLNLAYKDWCSKDVHFQAAAQKCPGVRLLDQPPVENVFSFICSSNNNISRISGLVEKLCVEFGSLQCEVDGQQWFSFPSIEALAAEGVEQVLRKLAFGYRAAYIHKSARVLLSTGGEAWLAALRDAPLSHCRAQLQTLPGVGPKVADCISLMSLNKLDSIPVDTHVFQIAARLYLPALRSTKSVTERVYRTVAAHFQTLYGPHAGWAHSVLFSADLKKFAS</sequence>
<evidence type="ECO:0000256" key="8">
    <source>
        <dbReference type="ARBA" id="ARBA00023242"/>
    </source>
</evidence>
<evidence type="ECO:0000313" key="15">
    <source>
        <dbReference type="RefSeq" id="XP_018010191.1"/>
    </source>
</evidence>
<keyword evidence="9" id="KW-0511">Multifunctional enzyme</keyword>
<dbReference type="InterPro" id="IPR012904">
    <property type="entry name" value="OGG_N"/>
</dbReference>
<dbReference type="Pfam" id="PF00730">
    <property type="entry name" value="HhH-GPD"/>
    <property type="match status" value="1"/>
</dbReference>
<dbReference type="InterPro" id="IPR011257">
    <property type="entry name" value="DNA_glycosylase"/>
</dbReference>
<evidence type="ECO:0000259" key="13">
    <source>
        <dbReference type="SMART" id="SM00478"/>
    </source>
</evidence>
<dbReference type="GO" id="GO:0006289">
    <property type="term" value="P:nucleotide-excision repair"/>
    <property type="evidence" value="ECO:0007669"/>
    <property type="project" value="InterPro"/>
</dbReference>
<dbReference type="GO" id="GO:0006285">
    <property type="term" value="P:base-excision repair, AP site formation"/>
    <property type="evidence" value="ECO:0007669"/>
    <property type="project" value="TreeGrafter"/>
</dbReference>
<comment type="similarity">
    <text evidence="2">Belongs to the type-1 OGG1 family.</text>
</comment>
<evidence type="ECO:0000256" key="4">
    <source>
        <dbReference type="ARBA" id="ARBA00022763"/>
    </source>
</evidence>
<evidence type="ECO:0000256" key="5">
    <source>
        <dbReference type="ARBA" id="ARBA00022801"/>
    </source>
</evidence>
<dbReference type="Gene3D" id="1.10.340.30">
    <property type="entry name" value="Hypothetical protein, domain 2"/>
    <property type="match status" value="1"/>
</dbReference>
<evidence type="ECO:0000256" key="6">
    <source>
        <dbReference type="ARBA" id="ARBA00023204"/>
    </source>
</evidence>
<evidence type="ECO:0000256" key="10">
    <source>
        <dbReference type="ARBA" id="ARBA00023295"/>
    </source>
</evidence>
<dbReference type="FunFam" id="1.10.1670.10:FF:000005">
    <property type="entry name" value="N-glycosylase/DNA lyase OGG1"/>
    <property type="match status" value="1"/>
</dbReference>
<accession>A0A8B7N8M6</accession>
<dbReference type="SMART" id="SM00478">
    <property type="entry name" value="ENDO3c"/>
    <property type="match status" value="1"/>
</dbReference>
<dbReference type="CDD" id="cd00056">
    <property type="entry name" value="ENDO3c"/>
    <property type="match status" value="1"/>
</dbReference>
<evidence type="ECO:0000256" key="9">
    <source>
        <dbReference type="ARBA" id="ARBA00023268"/>
    </source>
</evidence>
<comment type="catalytic activity">
    <reaction evidence="11">
        <text>2'-deoxyribonucleotide-(2'-deoxyribose 5'-phosphate)-2'-deoxyribonucleotide-DNA = a 3'-end 2'-deoxyribonucleotide-(2,3-dehydro-2,3-deoxyribose 5'-phosphate)-DNA + a 5'-end 5'-phospho-2'-deoxyribonucleoside-DNA + H(+)</text>
        <dbReference type="Rhea" id="RHEA:66592"/>
        <dbReference type="Rhea" id="RHEA-COMP:13180"/>
        <dbReference type="Rhea" id="RHEA-COMP:16897"/>
        <dbReference type="Rhea" id="RHEA-COMP:17067"/>
        <dbReference type="ChEBI" id="CHEBI:15378"/>
        <dbReference type="ChEBI" id="CHEBI:136412"/>
        <dbReference type="ChEBI" id="CHEBI:157695"/>
        <dbReference type="ChEBI" id="CHEBI:167181"/>
        <dbReference type="EC" id="4.2.99.18"/>
    </reaction>
</comment>
<protein>
    <recommendedName>
        <fullName evidence="12">N-glycosylase/DNA lyase</fullName>
        <ecNumber evidence="3">4.2.99.18</ecNumber>
    </recommendedName>
</protein>
<dbReference type="Pfam" id="PF07934">
    <property type="entry name" value="OGG_N"/>
    <property type="match status" value="1"/>
</dbReference>
<dbReference type="RefSeq" id="XP_018010191.1">
    <property type="nucleotide sequence ID" value="XM_018154702.2"/>
</dbReference>